<reference evidence="3 4" key="1">
    <citation type="submission" date="2024-04" db="EMBL/GenBank/DDBJ databases">
        <authorList>
            <person name="Fracassetti M."/>
        </authorList>
    </citation>
    <scope>NUCLEOTIDE SEQUENCE [LARGE SCALE GENOMIC DNA]</scope>
</reference>
<gene>
    <name evidence="3" type="ORF">LTRI10_LOCUS13096</name>
</gene>
<dbReference type="AlphaFoldDB" id="A0AAV2DAV5"/>
<evidence type="ECO:0000259" key="2">
    <source>
        <dbReference type="Pfam" id="PF03108"/>
    </source>
</evidence>
<feature type="domain" description="Transposase MuDR plant" evidence="2">
    <location>
        <begin position="64"/>
        <end position="123"/>
    </location>
</feature>
<protein>
    <recommendedName>
        <fullName evidence="2">Transposase MuDR plant domain-containing protein</fullName>
    </recommendedName>
</protein>
<feature type="compositionally biased region" description="Basic and acidic residues" evidence="1">
    <location>
        <begin position="1"/>
        <end position="15"/>
    </location>
</feature>
<sequence>MNNEEPPAHEVRGETSQHSSYRLSEDSDHGRGNFSDEDGGEPFANAPHYDPTCDHSQFQFVPRLKFASVEQFKNVVVLHSVKAGACLRWVRSEPSRREVRCKDSRCKWRVYASWFRKNQSFMVRKVGLNHSCARNLRVNQAIVAWIAAYMLERFRINSEWAPGQIMDEVKLKHNIDVKRRTCYRAKVEAIKLLSGILVAEYEV</sequence>
<organism evidence="3 4">
    <name type="scientific">Linum trigynum</name>
    <dbReference type="NCBI Taxonomy" id="586398"/>
    <lineage>
        <taxon>Eukaryota</taxon>
        <taxon>Viridiplantae</taxon>
        <taxon>Streptophyta</taxon>
        <taxon>Embryophyta</taxon>
        <taxon>Tracheophyta</taxon>
        <taxon>Spermatophyta</taxon>
        <taxon>Magnoliopsida</taxon>
        <taxon>eudicotyledons</taxon>
        <taxon>Gunneridae</taxon>
        <taxon>Pentapetalae</taxon>
        <taxon>rosids</taxon>
        <taxon>fabids</taxon>
        <taxon>Malpighiales</taxon>
        <taxon>Linaceae</taxon>
        <taxon>Linum</taxon>
    </lineage>
</organism>
<name>A0AAV2DAV5_9ROSI</name>
<dbReference type="Pfam" id="PF03108">
    <property type="entry name" value="DBD_Tnp_Mut"/>
    <property type="match status" value="1"/>
</dbReference>
<keyword evidence="4" id="KW-1185">Reference proteome</keyword>
<dbReference type="PANTHER" id="PTHR31973:SF187">
    <property type="entry name" value="MUTATOR TRANSPOSASE MUDRA PROTEIN"/>
    <property type="match status" value="1"/>
</dbReference>
<proteinExistence type="predicted"/>
<accession>A0AAV2DAV5</accession>
<dbReference type="InterPro" id="IPR004332">
    <property type="entry name" value="Transposase_MuDR"/>
</dbReference>
<dbReference type="PANTHER" id="PTHR31973">
    <property type="entry name" value="POLYPROTEIN, PUTATIVE-RELATED"/>
    <property type="match status" value="1"/>
</dbReference>
<dbReference type="Proteomes" id="UP001497516">
    <property type="component" value="Chromosome 2"/>
</dbReference>
<evidence type="ECO:0000256" key="1">
    <source>
        <dbReference type="SAM" id="MobiDB-lite"/>
    </source>
</evidence>
<evidence type="ECO:0000313" key="3">
    <source>
        <dbReference type="EMBL" id="CAL1371009.1"/>
    </source>
</evidence>
<evidence type="ECO:0000313" key="4">
    <source>
        <dbReference type="Proteomes" id="UP001497516"/>
    </source>
</evidence>
<dbReference type="EMBL" id="OZ034815">
    <property type="protein sequence ID" value="CAL1371009.1"/>
    <property type="molecule type" value="Genomic_DNA"/>
</dbReference>
<feature type="region of interest" description="Disordered" evidence="1">
    <location>
        <begin position="1"/>
        <end position="41"/>
    </location>
</feature>